<dbReference type="Proteomes" id="UP001597218">
    <property type="component" value="Unassembled WGS sequence"/>
</dbReference>
<dbReference type="SMART" id="SM00450">
    <property type="entry name" value="RHOD"/>
    <property type="match status" value="1"/>
</dbReference>
<dbReference type="CDD" id="cd00158">
    <property type="entry name" value="RHOD"/>
    <property type="match status" value="1"/>
</dbReference>
<dbReference type="EMBL" id="JBHUGI010000032">
    <property type="protein sequence ID" value="MFD1928565.1"/>
    <property type="molecule type" value="Genomic_DNA"/>
</dbReference>
<sequence length="121" mass="13243">MKKIGWLIIAILLLLAACGTEKGYVTVDIDEVQQLQDDGAIVLDVREVDEFAEGHIIGAINAPLSELKNGERSVLDEKQSYIVICRSGSRSIVASELLIKEGYDLVNVSEGMSSWTGEVEY</sequence>
<evidence type="ECO:0000259" key="1">
    <source>
        <dbReference type="PROSITE" id="PS50206"/>
    </source>
</evidence>
<dbReference type="PANTHER" id="PTHR43031">
    <property type="entry name" value="FAD-DEPENDENT OXIDOREDUCTASE"/>
    <property type="match status" value="1"/>
</dbReference>
<organism evidence="2 3">
    <name type="scientific">Sporosarcina siberiensis</name>
    <dbReference type="NCBI Taxonomy" id="1365606"/>
    <lineage>
        <taxon>Bacteria</taxon>
        <taxon>Bacillati</taxon>
        <taxon>Bacillota</taxon>
        <taxon>Bacilli</taxon>
        <taxon>Bacillales</taxon>
        <taxon>Caryophanaceae</taxon>
        <taxon>Sporosarcina</taxon>
    </lineage>
</organism>
<reference evidence="3" key="1">
    <citation type="journal article" date="2019" name="Int. J. Syst. Evol. Microbiol.">
        <title>The Global Catalogue of Microorganisms (GCM) 10K type strain sequencing project: providing services to taxonomists for standard genome sequencing and annotation.</title>
        <authorList>
            <consortium name="The Broad Institute Genomics Platform"/>
            <consortium name="The Broad Institute Genome Sequencing Center for Infectious Disease"/>
            <person name="Wu L."/>
            <person name="Ma J."/>
        </authorList>
    </citation>
    <scope>NUCLEOTIDE SEQUENCE [LARGE SCALE GENOMIC DNA]</scope>
    <source>
        <strain evidence="3">CGMCC 4.7177</strain>
    </source>
</reference>
<dbReference type="InterPro" id="IPR001763">
    <property type="entry name" value="Rhodanese-like_dom"/>
</dbReference>
<keyword evidence="3" id="KW-1185">Reference proteome</keyword>
<dbReference type="Pfam" id="PF00581">
    <property type="entry name" value="Rhodanese"/>
    <property type="match status" value="1"/>
</dbReference>
<dbReference type="Gene3D" id="3.40.250.10">
    <property type="entry name" value="Rhodanese-like domain"/>
    <property type="match status" value="1"/>
</dbReference>
<evidence type="ECO:0000313" key="3">
    <source>
        <dbReference type="Proteomes" id="UP001597218"/>
    </source>
</evidence>
<dbReference type="InterPro" id="IPR050229">
    <property type="entry name" value="GlpE_sulfurtransferase"/>
</dbReference>
<accession>A0ABW4SGK2</accession>
<dbReference type="PANTHER" id="PTHR43031:SF1">
    <property type="entry name" value="PYRIDINE NUCLEOTIDE-DISULPHIDE OXIDOREDUCTASE"/>
    <property type="match status" value="1"/>
</dbReference>
<dbReference type="InterPro" id="IPR036873">
    <property type="entry name" value="Rhodanese-like_dom_sf"/>
</dbReference>
<dbReference type="SUPFAM" id="SSF52821">
    <property type="entry name" value="Rhodanese/Cell cycle control phosphatase"/>
    <property type="match status" value="1"/>
</dbReference>
<dbReference type="RefSeq" id="WP_381538013.1">
    <property type="nucleotide sequence ID" value="NZ_JBHUGI010000032.1"/>
</dbReference>
<gene>
    <name evidence="2" type="ORF">ACFSFY_11045</name>
</gene>
<comment type="caution">
    <text evidence="2">The sequence shown here is derived from an EMBL/GenBank/DDBJ whole genome shotgun (WGS) entry which is preliminary data.</text>
</comment>
<protein>
    <submittedName>
        <fullName evidence="2">Rhodanese-like domain-containing protein</fullName>
    </submittedName>
</protein>
<name>A0ABW4SGK2_9BACL</name>
<dbReference type="PROSITE" id="PS50206">
    <property type="entry name" value="RHODANESE_3"/>
    <property type="match status" value="1"/>
</dbReference>
<evidence type="ECO:0000313" key="2">
    <source>
        <dbReference type="EMBL" id="MFD1928565.1"/>
    </source>
</evidence>
<feature type="domain" description="Rhodanese" evidence="1">
    <location>
        <begin position="36"/>
        <end position="120"/>
    </location>
</feature>
<proteinExistence type="predicted"/>
<dbReference type="PROSITE" id="PS51257">
    <property type="entry name" value="PROKAR_LIPOPROTEIN"/>
    <property type="match status" value="1"/>
</dbReference>